<dbReference type="GO" id="GO:0015031">
    <property type="term" value="P:protein transport"/>
    <property type="evidence" value="ECO:0007669"/>
    <property type="project" value="UniProtKB-KW"/>
</dbReference>
<keyword evidence="7" id="KW-0653">Protein transport</keyword>
<dbReference type="AlphaFoldDB" id="A0A4R6UQ79"/>
<feature type="transmembrane region" description="Helical" evidence="8">
    <location>
        <begin position="20"/>
        <end position="37"/>
    </location>
</feature>
<keyword evidence="10" id="KW-1185">Reference proteome</keyword>
<evidence type="ECO:0000256" key="7">
    <source>
        <dbReference type="RuleBase" id="RU003879"/>
    </source>
</evidence>
<keyword evidence="6 8" id="KW-0472">Membrane</keyword>
<comment type="caution">
    <text evidence="9">The sequence shown here is derived from an EMBL/GenBank/DDBJ whole genome shotgun (WGS) entry which is preliminary data.</text>
</comment>
<dbReference type="OrthoDB" id="9793581at2"/>
<gene>
    <name evidence="9" type="ORF">EV696_104102</name>
</gene>
<dbReference type="Pfam" id="PF02472">
    <property type="entry name" value="ExbD"/>
    <property type="match status" value="1"/>
</dbReference>
<proteinExistence type="inferred from homology"/>
<evidence type="ECO:0000256" key="6">
    <source>
        <dbReference type="ARBA" id="ARBA00023136"/>
    </source>
</evidence>
<evidence type="ECO:0000313" key="9">
    <source>
        <dbReference type="EMBL" id="TDQ49398.1"/>
    </source>
</evidence>
<reference evidence="9 10" key="1">
    <citation type="submission" date="2019-03" db="EMBL/GenBank/DDBJ databases">
        <title>Genomic Encyclopedia of Type Strains, Phase IV (KMG-IV): sequencing the most valuable type-strain genomes for metagenomic binning, comparative biology and taxonomic classification.</title>
        <authorList>
            <person name="Goeker M."/>
        </authorList>
    </citation>
    <scope>NUCLEOTIDE SEQUENCE [LARGE SCALE GENOMIC DNA]</scope>
    <source>
        <strain evidence="9 10">DSM 103792</strain>
    </source>
</reference>
<evidence type="ECO:0000313" key="10">
    <source>
        <dbReference type="Proteomes" id="UP000295375"/>
    </source>
</evidence>
<dbReference type="RefSeq" id="WP_133588948.1">
    <property type="nucleotide sequence ID" value="NZ_CP037953.1"/>
</dbReference>
<dbReference type="EMBL" id="SNYM01000004">
    <property type="protein sequence ID" value="TDQ49398.1"/>
    <property type="molecule type" value="Genomic_DNA"/>
</dbReference>
<dbReference type="PANTHER" id="PTHR30558:SF13">
    <property type="entry name" value="BIOPOLYMER TRANSPORT PROTEIN EXBD2"/>
    <property type="match status" value="1"/>
</dbReference>
<dbReference type="InterPro" id="IPR003400">
    <property type="entry name" value="ExbD"/>
</dbReference>
<keyword evidence="3" id="KW-1003">Cell membrane</keyword>
<evidence type="ECO:0000256" key="1">
    <source>
        <dbReference type="ARBA" id="ARBA00004162"/>
    </source>
</evidence>
<dbReference type="GO" id="GO:0005886">
    <property type="term" value="C:plasma membrane"/>
    <property type="evidence" value="ECO:0007669"/>
    <property type="project" value="UniProtKB-SubCell"/>
</dbReference>
<protein>
    <submittedName>
        <fullName evidence="9">Outer membrane transport energization protein ExbD</fullName>
    </submittedName>
</protein>
<keyword evidence="5 8" id="KW-1133">Transmembrane helix</keyword>
<evidence type="ECO:0000256" key="8">
    <source>
        <dbReference type="SAM" id="Phobius"/>
    </source>
</evidence>
<evidence type="ECO:0000256" key="4">
    <source>
        <dbReference type="ARBA" id="ARBA00022692"/>
    </source>
</evidence>
<comment type="subcellular location">
    <subcellularLocation>
        <location evidence="1">Cell membrane</location>
        <topology evidence="1">Single-pass membrane protein</topology>
    </subcellularLocation>
    <subcellularLocation>
        <location evidence="7">Cell membrane</location>
        <topology evidence="7">Single-pass type II membrane protein</topology>
    </subcellularLocation>
</comment>
<dbReference type="GO" id="GO:0022857">
    <property type="term" value="F:transmembrane transporter activity"/>
    <property type="evidence" value="ECO:0007669"/>
    <property type="project" value="InterPro"/>
</dbReference>
<evidence type="ECO:0000256" key="2">
    <source>
        <dbReference type="ARBA" id="ARBA00005811"/>
    </source>
</evidence>
<dbReference type="Gene3D" id="3.30.420.270">
    <property type="match status" value="1"/>
</dbReference>
<dbReference type="PANTHER" id="PTHR30558">
    <property type="entry name" value="EXBD MEMBRANE COMPONENT OF PMF-DRIVEN MACROMOLECULE IMPORT SYSTEM"/>
    <property type="match status" value="1"/>
</dbReference>
<evidence type="ECO:0000256" key="5">
    <source>
        <dbReference type="ARBA" id="ARBA00022989"/>
    </source>
</evidence>
<name>A0A4R6UQ79_9GAMM</name>
<comment type="similarity">
    <text evidence="2 7">Belongs to the ExbD/TolR family.</text>
</comment>
<keyword evidence="7" id="KW-0813">Transport</keyword>
<keyword evidence="4 7" id="KW-0812">Transmembrane</keyword>
<organism evidence="9 10">
    <name type="scientific">Permianibacter aggregans</name>
    <dbReference type="NCBI Taxonomy" id="1510150"/>
    <lineage>
        <taxon>Bacteria</taxon>
        <taxon>Pseudomonadati</taxon>
        <taxon>Pseudomonadota</taxon>
        <taxon>Gammaproteobacteria</taxon>
        <taxon>Pseudomonadales</taxon>
        <taxon>Pseudomonadaceae</taxon>
        <taxon>Permianibacter</taxon>
    </lineage>
</organism>
<sequence>MRKKHTGIAEEAEVDMTPMLDIVFIMLIFFIVTTTFTKEAGLEIQRPSGKTATTTKVKANVLITITSDDQIVINDRIADVRTVRANVERVLAEAPDAAVIVQSHEGANTDTLVQVVNAAKEAGIDKVSVGTYN</sequence>
<evidence type="ECO:0000256" key="3">
    <source>
        <dbReference type="ARBA" id="ARBA00022475"/>
    </source>
</evidence>
<dbReference type="Proteomes" id="UP000295375">
    <property type="component" value="Unassembled WGS sequence"/>
</dbReference>
<accession>A0A4R6UQ79</accession>